<dbReference type="GO" id="GO:0022904">
    <property type="term" value="P:respiratory electron transport chain"/>
    <property type="evidence" value="ECO:0007669"/>
    <property type="project" value="InterPro"/>
</dbReference>
<feature type="domain" description="Cytochrome b561 bacterial/Ni-hydrogenase" evidence="7">
    <location>
        <begin position="15"/>
        <end position="188"/>
    </location>
</feature>
<evidence type="ECO:0000256" key="6">
    <source>
        <dbReference type="SAM" id="Phobius"/>
    </source>
</evidence>
<evidence type="ECO:0000313" key="8">
    <source>
        <dbReference type="EMBL" id="AKJ67706.1"/>
    </source>
</evidence>
<dbReference type="EMBL" id="CP011568">
    <property type="protein sequence ID" value="AKJ67706.1"/>
    <property type="molecule type" value="Genomic_DNA"/>
</dbReference>
<evidence type="ECO:0000256" key="2">
    <source>
        <dbReference type="ARBA" id="ARBA00022475"/>
    </source>
</evidence>
<dbReference type="STRING" id="445709.ABW99_05170"/>
<evidence type="ECO:0000256" key="5">
    <source>
        <dbReference type="ARBA" id="ARBA00023136"/>
    </source>
</evidence>
<protein>
    <submittedName>
        <fullName evidence="8">Hydrogenase</fullName>
    </submittedName>
</protein>
<feature type="transmembrane region" description="Helical" evidence="6">
    <location>
        <begin position="154"/>
        <end position="176"/>
    </location>
</feature>
<gene>
    <name evidence="8" type="ORF">ABW99_05170</name>
</gene>
<proteinExistence type="predicted"/>
<feature type="transmembrane region" description="Helical" evidence="6">
    <location>
        <begin position="48"/>
        <end position="66"/>
    </location>
</feature>
<dbReference type="InterPro" id="IPR016174">
    <property type="entry name" value="Di-haem_cyt_TM"/>
</dbReference>
<sequence length="225" mass="24418">MAAEQPAPIMRSVSVWDAPTRLFHWLAVVLVAAAYITARLNWMDWHVWIGQALLALLLFRLLWGCFGSDTARFRTFVTSPAAAWQHLRHLTRREPDVQVGHNPAGGWMVLLLLALLLGETLTGLYVNNDVADNGPLTAWVPAPIANAITALHGLLWDALVACIALHVLAIALYAALKGHNLLRPMFTGRKRLPAGIASPRLAPPARALLMLAIGATAAALIANFL</sequence>
<reference evidence="9" key="1">
    <citation type="submission" date="2015-06" db="EMBL/GenBank/DDBJ databases">
        <authorList>
            <person name="Lim Y.L."/>
            <person name="Ee R."/>
            <person name="Yong D."/>
            <person name="How K.Y."/>
            <person name="Yin W.F."/>
            <person name="Chan K.G."/>
        </authorList>
    </citation>
    <scope>NUCLEOTIDE SEQUENCE [LARGE SCALE GENOMIC DNA]</scope>
    <source>
        <strain evidence="9">DSM 25325</strain>
    </source>
</reference>
<evidence type="ECO:0000256" key="4">
    <source>
        <dbReference type="ARBA" id="ARBA00022989"/>
    </source>
</evidence>
<feature type="transmembrane region" description="Helical" evidence="6">
    <location>
        <begin position="21"/>
        <end position="42"/>
    </location>
</feature>
<dbReference type="AlphaFoldDB" id="A0A0G3ESM1"/>
<keyword evidence="3 6" id="KW-0812">Transmembrane</keyword>
<dbReference type="RefSeq" id="WP_047213407.1">
    <property type="nucleotide sequence ID" value="NZ_CP011568.3"/>
</dbReference>
<keyword evidence="4 6" id="KW-1133">Transmembrane helix</keyword>
<comment type="subcellular location">
    <subcellularLocation>
        <location evidence="1">Cell membrane</location>
        <topology evidence="1">Multi-pass membrane protein</topology>
    </subcellularLocation>
</comment>
<dbReference type="Pfam" id="PF01292">
    <property type="entry name" value="Ni_hydr_CYTB"/>
    <property type="match status" value="1"/>
</dbReference>
<dbReference type="SUPFAM" id="SSF81342">
    <property type="entry name" value="Transmembrane di-heme cytochromes"/>
    <property type="match status" value="1"/>
</dbReference>
<keyword evidence="5 6" id="KW-0472">Membrane</keyword>
<dbReference type="GO" id="GO:0005886">
    <property type="term" value="C:plasma membrane"/>
    <property type="evidence" value="ECO:0007669"/>
    <property type="project" value="UniProtKB-SubCell"/>
</dbReference>
<name>A0A0G3ESM1_9BURK</name>
<dbReference type="InterPro" id="IPR051542">
    <property type="entry name" value="Hydrogenase_cytochrome"/>
</dbReference>
<evidence type="ECO:0000256" key="1">
    <source>
        <dbReference type="ARBA" id="ARBA00004651"/>
    </source>
</evidence>
<dbReference type="KEGG" id="ptx:ABW99_05170"/>
<dbReference type="Gene3D" id="1.20.950.20">
    <property type="entry name" value="Transmembrane di-heme cytochromes, Chain C"/>
    <property type="match status" value="1"/>
</dbReference>
<organism evidence="8 9">
    <name type="scientific">Pandoraea thiooxydans</name>
    <dbReference type="NCBI Taxonomy" id="445709"/>
    <lineage>
        <taxon>Bacteria</taxon>
        <taxon>Pseudomonadati</taxon>
        <taxon>Pseudomonadota</taxon>
        <taxon>Betaproteobacteria</taxon>
        <taxon>Burkholderiales</taxon>
        <taxon>Burkholderiaceae</taxon>
        <taxon>Pandoraea</taxon>
    </lineage>
</organism>
<dbReference type="GO" id="GO:0020037">
    <property type="term" value="F:heme binding"/>
    <property type="evidence" value="ECO:0007669"/>
    <property type="project" value="TreeGrafter"/>
</dbReference>
<keyword evidence="2" id="KW-1003">Cell membrane</keyword>
<evidence type="ECO:0000313" key="9">
    <source>
        <dbReference type="Proteomes" id="UP000036700"/>
    </source>
</evidence>
<evidence type="ECO:0000256" key="3">
    <source>
        <dbReference type="ARBA" id="ARBA00022692"/>
    </source>
</evidence>
<accession>A0A0G3ESM1</accession>
<dbReference type="Proteomes" id="UP000036700">
    <property type="component" value="Chromosome"/>
</dbReference>
<dbReference type="PANTHER" id="PTHR30485:SF2">
    <property type="entry name" value="BLL0597 PROTEIN"/>
    <property type="match status" value="1"/>
</dbReference>
<dbReference type="InterPro" id="IPR011577">
    <property type="entry name" value="Cyt_b561_bac/Ni-Hgenase"/>
</dbReference>
<feature type="transmembrane region" description="Helical" evidence="6">
    <location>
        <begin position="107"/>
        <end position="126"/>
    </location>
</feature>
<keyword evidence="9" id="KW-1185">Reference proteome</keyword>
<dbReference type="PATRIC" id="fig|445709.3.peg.1113"/>
<dbReference type="PANTHER" id="PTHR30485">
    <property type="entry name" value="NI/FE-HYDROGENASE 1 B-TYPE CYTOCHROME SUBUNIT"/>
    <property type="match status" value="1"/>
</dbReference>
<evidence type="ECO:0000259" key="7">
    <source>
        <dbReference type="Pfam" id="PF01292"/>
    </source>
</evidence>
<dbReference type="GO" id="GO:0009055">
    <property type="term" value="F:electron transfer activity"/>
    <property type="evidence" value="ECO:0007669"/>
    <property type="project" value="InterPro"/>
</dbReference>
<feature type="transmembrane region" description="Helical" evidence="6">
    <location>
        <begin position="207"/>
        <end position="224"/>
    </location>
</feature>